<dbReference type="InterPro" id="IPR036812">
    <property type="entry name" value="NAD(P)_OxRdtase_dom_sf"/>
</dbReference>
<dbReference type="Proteomes" id="UP000808337">
    <property type="component" value="Unassembled WGS sequence"/>
</dbReference>
<evidence type="ECO:0000256" key="2">
    <source>
        <dbReference type="ARBA" id="ARBA00022857"/>
    </source>
</evidence>
<comment type="caution">
    <text evidence="9">The sequence shown here is derived from an EMBL/GenBank/DDBJ whole genome shotgun (WGS) entry which is preliminary data.</text>
</comment>
<feature type="site" description="Lowers pKa of active site Tyr" evidence="7">
    <location>
        <position position="72"/>
    </location>
</feature>
<dbReference type="Gene3D" id="3.20.20.100">
    <property type="entry name" value="NADP-dependent oxidoreductase domain"/>
    <property type="match status" value="1"/>
</dbReference>
<evidence type="ECO:0000256" key="3">
    <source>
        <dbReference type="ARBA" id="ARBA00023002"/>
    </source>
</evidence>
<protein>
    <submittedName>
        <fullName evidence="9">Aldo/keto reductase</fullName>
    </submittedName>
</protein>
<dbReference type="GO" id="GO:0051596">
    <property type="term" value="P:methylglyoxal catabolic process"/>
    <property type="evidence" value="ECO:0007669"/>
    <property type="project" value="TreeGrafter"/>
</dbReference>
<organism evidence="9 10">
    <name type="scientific">Candidatus Opimibacter skivensis</name>
    <dbReference type="NCBI Taxonomy" id="2982028"/>
    <lineage>
        <taxon>Bacteria</taxon>
        <taxon>Pseudomonadati</taxon>
        <taxon>Bacteroidota</taxon>
        <taxon>Saprospiria</taxon>
        <taxon>Saprospirales</taxon>
        <taxon>Saprospiraceae</taxon>
        <taxon>Candidatus Opimibacter</taxon>
    </lineage>
</organism>
<dbReference type="EMBL" id="JADKGY010000001">
    <property type="protein sequence ID" value="MBK9981932.1"/>
    <property type="molecule type" value="Genomic_DNA"/>
</dbReference>
<dbReference type="InterPro" id="IPR018170">
    <property type="entry name" value="Aldo/ket_reductase_CS"/>
</dbReference>
<evidence type="ECO:0000259" key="8">
    <source>
        <dbReference type="Pfam" id="PF00248"/>
    </source>
</evidence>
<evidence type="ECO:0000256" key="1">
    <source>
        <dbReference type="ARBA" id="ARBA00007905"/>
    </source>
</evidence>
<dbReference type="PRINTS" id="PR00069">
    <property type="entry name" value="ALDKETRDTASE"/>
</dbReference>
<evidence type="ECO:0000256" key="7">
    <source>
        <dbReference type="PIRSR" id="PIRSR000097-3"/>
    </source>
</evidence>
<reference evidence="9 10" key="1">
    <citation type="submission" date="2020-10" db="EMBL/GenBank/DDBJ databases">
        <title>Connecting structure to function with the recovery of over 1000 high-quality activated sludge metagenome-assembled genomes encoding full-length rRNA genes using long-read sequencing.</title>
        <authorList>
            <person name="Singleton C.M."/>
            <person name="Petriglieri F."/>
            <person name="Kristensen J.M."/>
            <person name="Kirkegaard R.H."/>
            <person name="Michaelsen T.Y."/>
            <person name="Andersen M.H."/>
            <person name="Karst S.M."/>
            <person name="Dueholm M.S."/>
            <person name="Nielsen P.H."/>
            <person name="Albertsen M."/>
        </authorList>
    </citation>
    <scope>NUCLEOTIDE SEQUENCE [LARGE SCALE GENOMIC DNA]</scope>
    <source>
        <strain evidence="9">Ribe_18-Q3-R11-54_MAXAC.273</strain>
    </source>
</reference>
<dbReference type="Pfam" id="PF00248">
    <property type="entry name" value="Aldo_ket_red"/>
    <property type="match status" value="1"/>
</dbReference>
<sequence>MKFITLGKHSVPAIGLGTYKLTGSGAIDIIRNAIDIGYRHIDTAQLYDNENEVGQAILNSNISREEIFLVTKVWPSNLHKDRFMKSVKESLQKLKTDHVDLLLIHWPHQSMKVEEYIPFLIEARDSGLTSEIGVSNFNIPQLKTALKLAPDIVVNQVEFHPWINQAKLYDWMKDHNLALTAYSPLAQGKMIGSKQLGALGSKYNRTPAQIVLRWMMQKESILAIPRSSNMHRLQENLNVFDFELVKEDVEDIDAWRLENHRMVGAQNGAKWD</sequence>
<feature type="binding site" evidence="6">
    <location>
        <position position="105"/>
    </location>
    <ligand>
        <name>substrate</name>
    </ligand>
</feature>
<accession>A0A9D7SRW3</accession>
<dbReference type="PANTHER" id="PTHR43827:SF3">
    <property type="entry name" value="NADP-DEPENDENT OXIDOREDUCTASE DOMAIN-CONTAINING PROTEIN"/>
    <property type="match status" value="1"/>
</dbReference>
<dbReference type="InterPro" id="IPR020471">
    <property type="entry name" value="AKR"/>
</dbReference>
<keyword evidence="3" id="KW-0560">Oxidoreductase</keyword>
<dbReference type="PROSITE" id="PS00063">
    <property type="entry name" value="ALDOKETO_REDUCTASE_3"/>
    <property type="match status" value="1"/>
</dbReference>
<dbReference type="FunFam" id="3.20.20.100:FF:000002">
    <property type="entry name" value="2,5-diketo-D-gluconic acid reductase A"/>
    <property type="match status" value="1"/>
</dbReference>
<dbReference type="PROSITE" id="PS00798">
    <property type="entry name" value="ALDOKETO_REDUCTASE_1"/>
    <property type="match status" value="1"/>
</dbReference>
<evidence type="ECO:0000313" key="10">
    <source>
        <dbReference type="Proteomes" id="UP000808337"/>
    </source>
</evidence>
<dbReference type="PIRSF" id="PIRSF000097">
    <property type="entry name" value="AKR"/>
    <property type="match status" value="1"/>
</dbReference>
<name>A0A9D7SRW3_9BACT</name>
<evidence type="ECO:0000256" key="6">
    <source>
        <dbReference type="PIRSR" id="PIRSR000097-2"/>
    </source>
</evidence>
<proteinExistence type="inferred from homology"/>
<keyword evidence="2" id="KW-0521">NADP</keyword>
<evidence type="ECO:0000256" key="5">
    <source>
        <dbReference type="PIRSR" id="PIRSR000097-1"/>
    </source>
</evidence>
<feature type="domain" description="NADP-dependent oxidoreductase" evidence="8">
    <location>
        <begin position="14"/>
        <end position="254"/>
    </location>
</feature>
<dbReference type="InterPro" id="IPR023210">
    <property type="entry name" value="NADP_OxRdtase_dom"/>
</dbReference>
<dbReference type="AlphaFoldDB" id="A0A9D7SRW3"/>
<dbReference type="SUPFAM" id="SSF51430">
    <property type="entry name" value="NAD(P)-linked oxidoreductase"/>
    <property type="match status" value="1"/>
</dbReference>
<feature type="active site" description="Proton donor" evidence="5">
    <location>
        <position position="47"/>
    </location>
</feature>
<dbReference type="PANTHER" id="PTHR43827">
    <property type="entry name" value="2,5-DIKETO-D-GLUCONIC ACID REDUCTASE"/>
    <property type="match status" value="1"/>
</dbReference>
<evidence type="ECO:0000256" key="4">
    <source>
        <dbReference type="ARBA" id="ARBA00049445"/>
    </source>
</evidence>
<comment type="catalytic activity">
    <reaction evidence="4">
        <text>hydroxyacetone + NADP(+) = methylglyoxal + NADPH + H(+)</text>
        <dbReference type="Rhea" id="RHEA:27986"/>
        <dbReference type="ChEBI" id="CHEBI:15378"/>
        <dbReference type="ChEBI" id="CHEBI:17158"/>
        <dbReference type="ChEBI" id="CHEBI:27957"/>
        <dbReference type="ChEBI" id="CHEBI:57783"/>
        <dbReference type="ChEBI" id="CHEBI:58349"/>
    </reaction>
</comment>
<gene>
    <name evidence="9" type="ORF">IPP15_05820</name>
</gene>
<dbReference type="GO" id="GO:1990002">
    <property type="term" value="F:methylglyoxal reductase (NADPH) (acetol producing) activity"/>
    <property type="evidence" value="ECO:0007669"/>
    <property type="project" value="TreeGrafter"/>
</dbReference>
<comment type="similarity">
    <text evidence="1">Belongs to the aldo/keto reductase family.</text>
</comment>
<evidence type="ECO:0000313" key="9">
    <source>
        <dbReference type="EMBL" id="MBK9981932.1"/>
    </source>
</evidence>